<comment type="caution">
    <text evidence="1">The sequence shown here is derived from an EMBL/GenBank/DDBJ whole genome shotgun (WGS) entry which is preliminary data.</text>
</comment>
<dbReference type="RefSeq" id="WP_117326607.1">
    <property type="nucleotide sequence ID" value="NZ_QVTE01000027.1"/>
</dbReference>
<organism evidence="1 2">
    <name type="scientific">Peribacillus saganii</name>
    <dbReference type="NCBI Taxonomy" id="2303992"/>
    <lineage>
        <taxon>Bacteria</taxon>
        <taxon>Bacillati</taxon>
        <taxon>Bacillota</taxon>
        <taxon>Bacilli</taxon>
        <taxon>Bacillales</taxon>
        <taxon>Bacillaceae</taxon>
        <taxon>Peribacillus</taxon>
    </lineage>
</organism>
<keyword evidence="2" id="KW-1185">Reference proteome</keyword>
<gene>
    <name evidence="1" type="ORF">D0469_10030</name>
</gene>
<evidence type="ECO:0000313" key="2">
    <source>
        <dbReference type="Proteomes" id="UP000264541"/>
    </source>
</evidence>
<dbReference type="Proteomes" id="UP000264541">
    <property type="component" value="Unassembled WGS sequence"/>
</dbReference>
<dbReference type="GO" id="GO:0016740">
    <property type="term" value="F:transferase activity"/>
    <property type="evidence" value="ECO:0007669"/>
    <property type="project" value="UniProtKB-KW"/>
</dbReference>
<accession>A0A372LNL7</accession>
<dbReference type="EMBL" id="QVTE01000027">
    <property type="protein sequence ID" value="RFU69254.1"/>
    <property type="molecule type" value="Genomic_DNA"/>
</dbReference>
<dbReference type="AlphaFoldDB" id="A0A372LNL7"/>
<keyword evidence="1" id="KW-0808">Transferase</keyword>
<dbReference type="SUPFAM" id="SSF52821">
    <property type="entry name" value="Rhodanese/Cell cycle control phosphatase"/>
    <property type="match status" value="1"/>
</dbReference>
<evidence type="ECO:0000313" key="1">
    <source>
        <dbReference type="EMBL" id="RFU69254.1"/>
    </source>
</evidence>
<proteinExistence type="predicted"/>
<sequence length="121" mass="13523">MISIVIFTLLALGMGLYNRYVPVKSIPCNHTGELDPNTIILDIRDYNNKGNDIDPKSVNIPYAYLRRFKSEISPGNIHVVASDRLELNLGLRFLIRKGFNVTSYEISECPCKGKGGLEHGV</sequence>
<protein>
    <submittedName>
        <fullName evidence="1">Sulfurtransferase</fullName>
    </submittedName>
</protein>
<reference evidence="1 2" key="1">
    <citation type="submission" date="2018-08" db="EMBL/GenBank/DDBJ databases">
        <title>Bacillus chawlae sp. nov., Bacillus glennii sp. nov., and Bacillus saganii sp. nov. Isolated from the Vehicle Assembly Building at Kennedy Space Center where the Viking Spacecraft were Assembled.</title>
        <authorList>
            <person name="Seuylemezian A."/>
            <person name="Vaishampayan P."/>
        </authorList>
    </citation>
    <scope>NUCLEOTIDE SEQUENCE [LARGE SCALE GENOMIC DNA]</scope>
    <source>
        <strain evidence="1 2">V47-23a</strain>
    </source>
</reference>
<dbReference type="OrthoDB" id="2967651at2"/>
<name>A0A372LNL7_9BACI</name>
<dbReference type="InterPro" id="IPR036873">
    <property type="entry name" value="Rhodanese-like_dom_sf"/>
</dbReference>